<proteinExistence type="inferred from homology"/>
<evidence type="ECO:0000256" key="7">
    <source>
        <dbReference type="ARBA" id="ARBA00031174"/>
    </source>
</evidence>
<gene>
    <name evidence="10" type="ORF">AB6N35_10100</name>
</gene>
<dbReference type="PANTHER" id="PTHR10283:SF82">
    <property type="entry name" value="SOLUTE CARRIER FAMILY 13 MEMBER 2"/>
    <property type="match status" value="1"/>
</dbReference>
<evidence type="ECO:0000256" key="6">
    <source>
        <dbReference type="ARBA" id="ARBA00023136"/>
    </source>
</evidence>
<evidence type="ECO:0000313" key="11">
    <source>
        <dbReference type="Proteomes" id="UP001560293"/>
    </source>
</evidence>
<accession>A0ABV3YJJ6</accession>
<comment type="caution">
    <text evidence="10">The sequence shown here is derived from an EMBL/GenBank/DDBJ whole genome shotgun (WGS) entry which is preliminary data.</text>
</comment>
<feature type="transmembrane region" description="Helical" evidence="9">
    <location>
        <begin position="72"/>
        <end position="93"/>
    </location>
</feature>
<dbReference type="RefSeq" id="WP_259827052.1">
    <property type="nucleotide sequence ID" value="NZ_JALXSR010000010.1"/>
</dbReference>
<evidence type="ECO:0000256" key="2">
    <source>
        <dbReference type="ARBA" id="ARBA00006772"/>
    </source>
</evidence>
<keyword evidence="5 9" id="KW-1133">Transmembrane helix</keyword>
<sequence length="572" mass="59270">MVTGGDDGHAAAGGGTGDVRGGTGDAPGGVADDRRLVMAPHLRGLEPDPHRGVEVDQKSPGELDEAVPRGEFIRSVVGTIAGLAVAGLVYLVMPGDLEHNARLTAAVAVLLGIWWMTECIPIPATALVPLIAFPVLGEDISVDDVGAQYGNNIIFLFMGGFLIAIAMQRWNLHRRIALLTVRAMGTRSTRVIAGFMIATGFLSMWVSNTATAVMMLPIGVSVLMLASELSGGDGDGKTAMPEMDPQADPDSDAVKEAVIRSNFGTALMLGIAYAASVGSLATIIGTPPNTLLAGYLSAEHGIQLGFGQWMLVGLPLAVVMLVITWLLLTKVLFKPEIERIPGGRQLFDDELRRLGPTSSGEKRVLAVFVAAAVSWVAVPLVFEDPPISDAGIALAAGLLLFLLPAGSRRGVRLLTWDAALALPWGVLLLFGGGLALSSQFSGSGLTDWIGEQAGALGALPVILLVVVATAGIIFLTELTSNTATAATFLPVAGGVALGLGVDPMLLAVPVALAATCAFMLPVATPPNAIAYGSGYVTIGQMIRGGLWLNLIGIVLITLVTMTLLVWVFGLTA</sequence>
<keyword evidence="6 9" id="KW-0472">Membrane</keyword>
<comment type="subcellular location">
    <subcellularLocation>
        <location evidence="1">Membrane</location>
        <topology evidence="1">Multi-pass membrane protein</topology>
    </subcellularLocation>
</comment>
<evidence type="ECO:0000256" key="9">
    <source>
        <dbReference type="SAM" id="Phobius"/>
    </source>
</evidence>
<dbReference type="CDD" id="cd01115">
    <property type="entry name" value="SLC13_permease"/>
    <property type="match status" value="1"/>
</dbReference>
<protein>
    <recommendedName>
        <fullName evidence="3">Sodium-dependent dicarboxylate transporter SdcS</fullName>
    </recommendedName>
    <alternativeName>
        <fullName evidence="7">Na(+)/dicarboxylate symporter</fullName>
    </alternativeName>
</protein>
<feature type="transmembrane region" description="Helical" evidence="9">
    <location>
        <begin position="482"/>
        <end position="500"/>
    </location>
</feature>
<dbReference type="InterPro" id="IPR001898">
    <property type="entry name" value="SLC13A/DASS"/>
</dbReference>
<dbReference type="Pfam" id="PF00939">
    <property type="entry name" value="Na_sulph_symp"/>
    <property type="match status" value="1"/>
</dbReference>
<feature type="compositionally biased region" description="Gly residues" evidence="8">
    <location>
        <begin position="11"/>
        <end position="27"/>
    </location>
</feature>
<keyword evidence="11" id="KW-1185">Reference proteome</keyword>
<feature type="transmembrane region" description="Helical" evidence="9">
    <location>
        <begin position="418"/>
        <end position="436"/>
    </location>
</feature>
<dbReference type="EMBL" id="JBFTEZ010000002">
    <property type="protein sequence ID" value="MEX6464692.1"/>
    <property type="molecule type" value="Genomic_DNA"/>
</dbReference>
<feature type="transmembrane region" description="Helical" evidence="9">
    <location>
        <begin position="265"/>
        <end position="286"/>
    </location>
</feature>
<evidence type="ECO:0000256" key="1">
    <source>
        <dbReference type="ARBA" id="ARBA00004141"/>
    </source>
</evidence>
<evidence type="ECO:0000256" key="8">
    <source>
        <dbReference type="SAM" id="MobiDB-lite"/>
    </source>
</evidence>
<feature type="region of interest" description="Disordered" evidence="8">
    <location>
        <begin position="1"/>
        <end position="63"/>
    </location>
</feature>
<feature type="transmembrane region" description="Helical" evidence="9">
    <location>
        <begin position="456"/>
        <end position="475"/>
    </location>
</feature>
<dbReference type="NCBIfam" id="TIGR00785">
    <property type="entry name" value="dass"/>
    <property type="match status" value="1"/>
</dbReference>
<dbReference type="PANTHER" id="PTHR10283">
    <property type="entry name" value="SOLUTE CARRIER FAMILY 13 MEMBER"/>
    <property type="match status" value="1"/>
</dbReference>
<feature type="transmembrane region" description="Helical" evidence="9">
    <location>
        <begin position="188"/>
        <end position="206"/>
    </location>
</feature>
<feature type="transmembrane region" description="Helical" evidence="9">
    <location>
        <begin position="364"/>
        <end position="382"/>
    </location>
</feature>
<feature type="transmembrane region" description="Helical" evidence="9">
    <location>
        <begin position="306"/>
        <end position="328"/>
    </location>
</feature>
<reference evidence="11" key="1">
    <citation type="submission" date="2024-07" db="EMBL/GenBank/DDBJ databases">
        <title>Pseudomonas strain that inhibits Aeromonas fish pathogens.</title>
        <authorList>
            <person name="Wildschutte H."/>
        </authorList>
    </citation>
    <scope>NUCLEOTIDE SEQUENCE [LARGE SCALE GENOMIC DNA]</scope>
    <source>
        <strain evidence="11">n60</strain>
    </source>
</reference>
<feature type="transmembrane region" description="Helical" evidence="9">
    <location>
        <begin position="212"/>
        <end position="231"/>
    </location>
</feature>
<feature type="compositionally biased region" description="Basic and acidic residues" evidence="8">
    <location>
        <begin position="43"/>
        <end position="63"/>
    </location>
</feature>
<name>A0ABV3YJJ6_9ACTN</name>
<feature type="transmembrane region" description="Helical" evidence="9">
    <location>
        <begin position="105"/>
        <end position="137"/>
    </location>
</feature>
<feature type="transmembrane region" description="Helical" evidence="9">
    <location>
        <begin position="149"/>
        <end position="167"/>
    </location>
</feature>
<evidence type="ECO:0000256" key="5">
    <source>
        <dbReference type="ARBA" id="ARBA00022989"/>
    </source>
</evidence>
<keyword evidence="4 9" id="KW-0812">Transmembrane</keyword>
<evidence type="ECO:0000256" key="4">
    <source>
        <dbReference type="ARBA" id="ARBA00022692"/>
    </source>
</evidence>
<feature type="transmembrane region" description="Helical" evidence="9">
    <location>
        <begin position="388"/>
        <end position="406"/>
    </location>
</feature>
<dbReference type="Proteomes" id="UP001560293">
    <property type="component" value="Unassembled WGS sequence"/>
</dbReference>
<evidence type="ECO:0000256" key="3">
    <source>
        <dbReference type="ARBA" id="ARBA00020150"/>
    </source>
</evidence>
<comment type="similarity">
    <text evidence="2">Belongs to the SLC13A/DASS transporter (TC 2.A.47) family. NADC subfamily.</text>
</comment>
<feature type="transmembrane region" description="Helical" evidence="9">
    <location>
        <begin position="546"/>
        <end position="569"/>
    </location>
</feature>
<evidence type="ECO:0000313" key="10">
    <source>
        <dbReference type="EMBL" id="MEX6464692.1"/>
    </source>
</evidence>
<organism evidence="10 11">
    <name type="scientific">Dietzia cinnamea</name>
    <dbReference type="NCBI Taxonomy" id="321318"/>
    <lineage>
        <taxon>Bacteria</taxon>
        <taxon>Bacillati</taxon>
        <taxon>Actinomycetota</taxon>
        <taxon>Actinomycetes</taxon>
        <taxon>Mycobacteriales</taxon>
        <taxon>Dietziaceae</taxon>
        <taxon>Dietzia</taxon>
    </lineage>
</organism>